<protein>
    <recommendedName>
        <fullName evidence="16">Crh-like protein</fullName>
        <ecNumber evidence="16">3.2.-.-</ecNumber>
    </recommendedName>
</protein>
<evidence type="ECO:0000256" key="4">
    <source>
        <dbReference type="ARBA" id="ARBA00022622"/>
    </source>
</evidence>
<feature type="active site" description="Nucleophile" evidence="17">
    <location>
        <position position="121"/>
    </location>
</feature>
<feature type="domain" description="GH16" evidence="21">
    <location>
        <begin position="21"/>
        <end position="254"/>
    </location>
</feature>
<evidence type="ECO:0000256" key="10">
    <source>
        <dbReference type="ARBA" id="ARBA00023157"/>
    </source>
</evidence>
<keyword evidence="5" id="KW-0328">Glycosyltransferase</keyword>
<dbReference type="InterPro" id="IPR050546">
    <property type="entry name" value="Glycosyl_Hydrlase_16"/>
</dbReference>
<evidence type="ECO:0000256" key="6">
    <source>
        <dbReference type="ARBA" id="ARBA00022679"/>
    </source>
</evidence>
<accession>J4UHR8</accession>
<comment type="catalytic activity">
    <reaction evidence="1">
        <text>Random endo-hydrolysis of N-acetyl-beta-D-glucosaminide (1-&gt;4)-beta-linkages in chitin and chitodextrins.</text>
        <dbReference type="EC" id="3.2.1.14"/>
    </reaction>
</comment>
<dbReference type="PANTHER" id="PTHR10963">
    <property type="entry name" value="GLYCOSYL HYDROLASE-RELATED"/>
    <property type="match status" value="1"/>
</dbReference>
<dbReference type="Gene3D" id="2.60.120.200">
    <property type="match status" value="1"/>
</dbReference>
<keyword evidence="6 22" id="KW-0808">Transferase</keyword>
<dbReference type="PANTHER" id="PTHR10963:SF68">
    <property type="entry name" value="GLYCOSIDASE CRH1-RELATED"/>
    <property type="match status" value="1"/>
</dbReference>
<evidence type="ECO:0000256" key="3">
    <source>
        <dbReference type="ARBA" id="ARBA00004589"/>
    </source>
</evidence>
<keyword evidence="12" id="KW-0449">Lipoprotein</keyword>
<keyword evidence="14" id="KW-0961">Cell wall biogenesis/degradation</keyword>
<dbReference type="InterPro" id="IPR000757">
    <property type="entry name" value="Beta-glucanase-like"/>
</dbReference>
<dbReference type="InterPro" id="IPR017168">
    <property type="entry name" value="CHR-like"/>
</dbReference>
<keyword evidence="9 16" id="KW-0472">Membrane</keyword>
<dbReference type="HOGENOM" id="CLU_027506_3_1_1"/>
<dbReference type="PROSITE" id="PS51762">
    <property type="entry name" value="GH16_2"/>
    <property type="match status" value="1"/>
</dbReference>
<evidence type="ECO:0000256" key="17">
    <source>
        <dbReference type="PIRSR" id="PIRSR037299-1"/>
    </source>
</evidence>
<comment type="subcellular location">
    <subcellularLocation>
        <location evidence="2">Cell envelope</location>
    </subcellularLocation>
    <subcellularLocation>
        <location evidence="3">Membrane</location>
        <topology evidence="3">Lipid-anchor</topology>
        <topology evidence="3">GPI-anchor</topology>
    </subcellularLocation>
</comment>
<keyword evidence="13" id="KW-0326">Glycosidase</keyword>
<feature type="region of interest" description="Disordered" evidence="19">
    <location>
        <begin position="248"/>
        <end position="380"/>
    </location>
</feature>
<feature type="signal peptide" evidence="20">
    <location>
        <begin position="1"/>
        <end position="21"/>
    </location>
</feature>
<evidence type="ECO:0000256" key="14">
    <source>
        <dbReference type="ARBA" id="ARBA00023316"/>
    </source>
</evidence>
<feature type="active site" description="Proton donor" evidence="17">
    <location>
        <position position="125"/>
    </location>
</feature>
<feature type="compositionally biased region" description="Low complexity" evidence="19">
    <location>
        <begin position="287"/>
        <end position="371"/>
    </location>
</feature>
<evidence type="ECO:0000256" key="16">
    <source>
        <dbReference type="PIRNR" id="PIRNR037299"/>
    </source>
</evidence>
<dbReference type="GO" id="GO:0016757">
    <property type="term" value="F:glycosyltransferase activity"/>
    <property type="evidence" value="ECO:0007669"/>
    <property type="project" value="UniProtKB-KW"/>
</dbReference>
<evidence type="ECO:0000256" key="13">
    <source>
        <dbReference type="ARBA" id="ARBA00023295"/>
    </source>
</evidence>
<dbReference type="SUPFAM" id="SSF49899">
    <property type="entry name" value="Concanavalin A-like lectins/glucanases"/>
    <property type="match status" value="1"/>
</dbReference>
<evidence type="ECO:0000256" key="18">
    <source>
        <dbReference type="PIRSR" id="PIRSR037299-2"/>
    </source>
</evidence>
<keyword evidence="8 16" id="KW-0378">Hydrolase</keyword>
<feature type="disulfide bond" evidence="18">
    <location>
        <begin position="27"/>
        <end position="34"/>
    </location>
</feature>
<dbReference type="GeneID" id="19891226"/>
<evidence type="ECO:0000256" key="2">
    <source>
        <dbReference type="ARBA" id="ARBA00004196"/>
    </source>
</evidence>
<feature type="chain" id="PRO_5003781898" description="Crh-like protein" evidence="20">
    <location>
        <begin position="22"/>
        <end position="401"/>
    </location>
</feature>
<keyword evidence="10 18" id="KW-1015">Disulfide bond</keyword>
<dbReference type="STRING" id="655819.J4UHR8"/>
<dbReference type="PIRSF" id="PIRSF037299">
    <property type="entry name" value="Glycosidase_CRH1_prd"/>
    <property type="match status" value="1"/>
</dbReference>
<dbReference type="InParanoid" id="J4UHR8"/>
<dbReference type="AlphaFoldDB" id="J4UHR8"/>
<evidence type="ECO:0000256" key="8">
    <source>
        <dbReference type="ARBA" id="ARBA00022801"/>
    </source>
</evidence>
<dbReference type="GO" id="GO:0098552">
    <property type="term" value="C:side of membrane"/>
    <property type="evidence" value="ECO:0007669"/>
    <property type="project" value="UniProtKB-KW"/>
</dbReference>
<reference evidence="22 23" key="1">
    <citation type="journal article" date="2012" name="Sci. Rep.">
        <title>Genomic perspectives on the evolution of fungal entomopathogenicity in Beauveria bassiana.</title>
        <authorList>
            <person name="Xiao G."/>
            <person name="Ying S.H."/>
            <person name="Zheng P."/>
            <person name="Wang Z.L."/>
            <person name="Zhang S."/>
            <person name="Xie X.Q."/>
            <person name="Shang Y."/>
            <person name="St Leger R.J."/>
            <person name="Zhao G.P."/>
            <person name="Wang C."/>
            <person name="Feng M.G."/>
        </authorList>
    </citation>
    <scope>NUCLEOTIDE SEQUENCE [LARGE SCALE GENOMIC DNA]</scope>
    <source>
        <strain evidence="22 23">ARSEF 2860</strain>
    </source>
</reference>
<keyword evidence="4" id="KW-0336">GPI-anchor</keyword>
<evidence type="ECO:0000256" key="15">
    <source>
        <dbReference type="ARBA" id="ARBA00038074"/>
    </source>
</evidence>
<evidence type="ECO:0000313" key="22">
    <source>
        <dbReference type="EMBL" id="EJP62827.1"/>
    </source>
</evidence>
<evidence type="ECO:0000256" key="1">
    <source>
        <dbReference type="ARBA" id="ARBA00000822"/>
    </source>
</evidence>
<keyword evidence="7 20" id="KW-0732">Signal</keyword>
<organism evidence="22 23">
    <name type="scientific">Beauveria bassiana (strain ARSEF 2860)</name>
    <name type="common">White muscardine disease fungus</name>
    <name type="synonym">Tritirachium shiotae</name>
    <dbReference type="NCBI Taxonomy" id="655819"/>
    <lineage>
        <taxon>Eukaryota</taxon>
        <taxon>Fungi</taxon>
        <taxon>Dikarya</taxon>
        <taxon>Ascomycota</taxon>
        <taxon>Pezizomycotina</taxon>
        <taxon>Sordariomycetes</taxon>
        <taxon>Hypocreomycetidae</taxon>
        <taxon>Hypocreales</taxon>
        <taxon>Cordycipitaceae</taxon>
        <taxon>Beauveria</taxon>
    </lineage>
</organism>
<dbReference type="GO" id="GO:0031505">
    <property type="term" value="P:fungal-type cell wall organization"/>
    <property type="evidence" value="ECO:0007669"/>
    <property type="project" value="TreeGrafter"/>
</dbReference>
<evidence type="ECO:0000256" key="20">
    <source>
        <dbReference type="SAM" id="SignalP"/>
    </source>
</evidence>
<keyword evidence="23" id="KW-1185">Reference proteome</keyword>
<evidence type="ECO:0000256" key="11">
    <source>
        <dbReference type="ARBA" id="ARBA00023180"/>
    </source>
</evidence>
<dbReference type="InterPro" id="IPR013320">
    <property type="entry name" value="ConA-like_dom_sf"/>
</dbReference>
<dbReference type="GO" id="GO:0008843">
    <property type="term" value="F:endochitinase activity"/>
    <property type="evidence" value="ECO:0007669"/>
    <property type="project" value="UniProtKB-EC"/>
</dbReference>
<evidence type="ECO:0000256" key="7">
    <source>
        <dbReference type="ARBA" id="ARBA00022729"/>
    </source>
</evidence>
<gene>
    <name evidence="22" type="ORF">BBA_08214</name>
</gene>
<name>J4UHR8_BEAB2</name>
<sequence length="401" mass="41021">MLSKSFVAASVALTAALTASAQTSTVCNPLEKTCPADPAVGNKGISCDFTQGECSAFEPVAGKAVTYDSHGAVCAMDAGRQAPTICSKEYIFFGRVEVEMQAAPGPGVISTVVLLSDDLDEIDWEAIGSDTNRIQSNIFSKGDQNYHKLGGFHPVDGVSGKFHKYTIDWTPRRIEWSVDGTVQRTLTAEEAGARFPTSPTQVKLGAWVAGFKGNEPGTITWAGGLADFSNGPLKAYYKNVKITDYAGGSSATSKDVKEYSYGDHSGSAKSIQIKLRDGSSETIDEQSGSSGSSSASSSSSSTESSTKSSTKSSISEATSASASTTTSSTASTTTSSTASTISTGSTAASNTTISTVSKTSSQSSTSTHSGTPAATVPSSGAASIKASVVVALAAFGAMFAL</sequence>
<dbReference type="GO" id="GO:0005975">
    <property type="term" value="P:carbohydrate metabolic process"/>
    <property type="evidence" value="ECO:0007669"/>
    <property type="project" value="InterPro"/>
</dbReference>
<comment type="similarity">
    <text evidence="15">Belongs to the glycosyl hydrolase 16 family. CRH1 subfamily.</text>
</comment>
<evidence type="ECO:0000256" key="19">
    <source>
        <dbReference type="SAM" id="MobiDB-lite"/>
    </source>
</evidence>
<keyword evidence="11" id="KW-0325">Glycoprotein</keyword>
<evidence type="ECO:0000256" key="12">
    <source>
        <dbReference type="ARBA" id="ARBA00023288"/>
    </source>
</evidence>
<dbReference type="EMBL" id="JH725181">
    <property type="protein sequence ID" value="EJP62827.1"/>
    <property type="molecule type" value="Genomic_DNA"/>
</dbReference>
<evidence type="ECO:0000259" key="21">
    <source>
        <dbReference type="PROSITE" id="PS51762"/>
    </source>
</evidence>
<dbReference type="OrthoDB" id="4781at2759"/>
<dbReference type="EC" id="3.2.-.-" evidence="16"/>
<dbReference type="RefSeq" id="XP_008601533.1">
    <property type="nucleotide sequence ID" value="XM_008603311.1"/>
</dbReference>
<evidence type="ECO:0000256" key="5">
    <source>
        <dbReference type="ARBA" id="ARBA00022676"/>
    </source>
</evidence>
<dbReference type="Pfam" id="PF00722">
    <property type="entry name" value="Glyco_hydro_16"/>
    <property type="match status" value="1"/>
</dbReference>
<dbReference type="Proteomes" id="UP000002762">
    <property type="component" value="Unassembled WGS sequence"/>
</dbReference>
<proteinExistence type="inferred from homology"/>
<evidence type="ECO:0000256" key="9">
    <source>
        <dbReference type="ARBA" id="ARBA00023136"/>
    </source>
</evidence>
<dbReference type="GO" id="GO:0009277">
    <property type="term" value="C:fungal-type cell wall"/>
    <property type="evidence" value="ECO:0007669"/>
    <property type="project" value="TreeGrafter"/>
</dbReference>
<evidence type="ECO:0000313" key="23">
    <source>
        <dbReference type="Proteomes" id="UP000002762"/>
    </source>
</evidence>